<dbReference type="Proteomes" id="UP001431572">
    <property type="component" value="Chromosome 2"/>
</dbReference>
<proteinExistence type="predicted"/>
<organism evidence="1 2">
    <name type="scientific">Candidatus Chlorohelix allophototropha</name>
    <dbReference type="NCBI Taxonomy" id="3003348"/>
    <lineage>
        <taxon>Bacteria</taxon>
        <taxon>Bacillati</taxon>
        <taxon>Chloroflexota</taxon>
        <taxon>Chloroflexia</taxon>
        <taxon>Candidatus Chloroheliales</taxon>
        <taxon>Candidatus Chloroheliaceae</taxon>
        <taxon>Candidatus Chlorohelix</taxon>
    </lineage>
</organism>
<keyword evidence="2" id="KW-1185">Reference proteome</keyword>
<reference evidence="1" key="1">
    <citation type="journal article" date="2024" name="Nature">
        <title>Anoxygenic phototroph of the Chloroflexota uses a type I reaction centre.</title>
        <authorList>
            <person name="Tsuji J.M."/>
            <person name="Shaw N.A."/>
            <person name="Nagashima S."/>
            <person name="Venkiteswaran J.J."/>
            <person name="Schiff S.L."/>
            <person name="Watanabe T."/>
            <person name="Fukui M."/>
            <person name="Hanada S."/>
            <person name="Tank M."/>
            <person name="Neufeld J.D."/>
        </authorList>
    </citation>
    <scope>NUCLEOTIDE SEQUENCE</scope>
    <source>
        <strain evidence="1">L227-S17</strain>
    </source>
</reference>
<dbReference type="RefSeq" id="WP_341471038.1">
    <property type="nucleotide sequence ID" value="NZ_CP128400.1"/>
</dbReference>
<gene>
    <name evidence="1" type="ORF">OZ401_002745</name>
</gene>
<evidence type="ECO:0000313" key="1">
    <source>
        <dbReference type="EMBL" id="WJW69149.1"/>
    </source>
</evidence>
<dbReference type="EMBL" id="CP128400">
    <property type="protein sequence ID" value="WJW69149.1"/>
    <property type="molecule type" value="Genomic_DNA"/>
</dbReference>
<accession>A0ABY9B7G6</accession>
<sequence length="50" mass="5635">MSEPVVIQAEWLPVQYEVRQVSSGTIALLIGSPFYRDIDPLQIEFELASV</sequence>
<name>A0ABY9B7G6_9CHLR</name>
<protein>
    <submittedName>
        <fullName evidence="1">Uncharacterized protein</fullName>
    </submittedName>
</protein>
<evidence type="ECO:0000313" key="2">
    <source>
        <dbReference type="Proteomes" id="UP001431572"/>
    </source>
</evidence>